<protein>
    <submittedName>
        <fullName evidence="1">DNA mismatch repair protein</fullName>
    </submittedName>
</protein>
<sequence>MIYGTKVASAVKKFQVNSPQLKFECTGLASDSSHSMRKSVLLIFINHRLVDCPPLKRAVENLYGTVLPKSSKPFLYIDLRLDPLVVDVNVHPTKREVQFLNQDEILFLIVDKVRDILTQTNQSRNYHVQSLLSPTKTAALDAGPIASGESSPRTPLPTGDKQRGNGADDGNKSNNDSVEIQLSLPNTPKRRNGAHMPVSIVTPPSSNTPRSARKIPEQIMVRTDSRSLPLQSFAFTSPTAKSRLSYQLLSDNDSDEDLALEFTKSTSSRPSSTSKGGANATLLTRQIPVTMVPLTETTQPQADPATASSPSILKRKYDESAATAVTTSTSPTRQPLQTTLFGTQAAQPGSKPPHVAPKNAPQPSSGSGSSQGQAETHQQGGGSPLVPPHADTPLTLASSLNIKKRPRVNVRLTSILELQQELKDTQHRELTQVLNGHHFVGFIDCTRVLVQHQTKLYVVDLQDISEELFYQLVIKDFHNFGYMVLDPPAPIYDLVLAALRVEEAENNLDERLRPVETVARAITDLIVSRQEMLDEYYCMKITSSGLLQTLPMLLRNYHPSMTKLPLFLLRIGCEVNWENEREFFEGFSRELAYLYACEPPESPPTPEGSSIQPEQESSSQDTGEADNAEMAEYKSMVQHTLLSALKTGFVATSRLTESRCVMQIADLPDLYKIFERC</sequence>
<keyword evidence="2" id="KW-1185">Reference proteome</keyword>
<dbReference type="EMBL" id="JAMZIH010000634">
    <property type="protein sequence ID" value="KAJ1679058.1"/>
    <property type="molecule type" value="Genomic_DNA"/>
</dbReference>
<proteinExistence type="predicted"/>
<organism evidence="1 2">
    <name type="scientific">Spiromyces aspiralis</name>
    <dbReference type="NCBI Taxonomy" id="68401"/>
    <lineage>
        <taxon>Eukaryota</taxon>
        <taxon>Fungi</taxon>
        <taxon>Fungi incertae sedis</taxon>
        <taxon>Zoopagomycota</taxon>
        <taxon>Kickxellomycotina</taxon>
        <taxon>Kickxellomycetes</taxon>
        <taxon>Kickxellales</taxon>
        <taxon>Kickxellaceae</taxon>
        <taxon>Spiromyces</taxon>
    </lineage>
</organism>
<evidence type="ECO:0000313" key="2">
    <source>
        <dbReference type="Proteomes" id="UP001145114"/>
    </source>
</evidence>
<gene>
    <name evidence="1" type="primary">mlh1_1</name>
    <name evidence="1" type="ORF">EV182_002810</name>
</gene>
<accession>A0ACC1HVD6</accession>
<comment type="caution">
    <text evidence="1">The sequence shown here is derived from an EMBL/GenBank/DDBJ whole genome shotgun (WGS) entry which is preliminary data.</text>
</comment>
<evidence type="ECO:0000313" key="1">
    <source>
        <dbReference type="EMBL" id="KAJ1679058.1"/>
    </source>
</evidence>
<dbReference type="Proteomes" id="UP001145114">
    <property type="component" value="Unassembled WGS sequence"/>
</dbReference>
<reference evidence="1" key="1">
    <citation type="submission" date="2022-06" db="EMBL/GenBank/DDBJ databases">
        <title>Phylogenomic reconstructions and comparative analyses of Kickxellomycotina fungi.</title>
        <authorList>
            <person name="Reynolds N.K."/>
            <person name="Stajich J.E."/>
            <person name="Barry K."/>
            <person name="Grigoriev I.V."/>
            <person name="Crous P."/>
            <person name="Smith M.E."/>
        </authorList>
    </citation>
    <scope>NUCLEOTIDE SEQUENCE</scope>
    <source>
        <strain evidence="1">RSA 2271</strain>
    </source>
</reference>
<name>A0ACC1HVD6_9FUNG</name>